<organism evidence="5 6">
    <name type="scientific">Rudaeicoccus suwonensis</name>
    <dbReference type="NCBI Taxonomy" id="657409"/>
    <lineage>
        <taxon>Bacteria</taxon>
        <taxon>Bacillati</taxon>
        <taxon>Actinomycetota</taxon>
        <taxon>Actinomycetes</taxon>
        <taxon>Micrococcales</taxon>
        <taxon>Dermacoccaceae</taxon>
        <taxon>Rudaeicoccus</taxon>
    </lineage>
</organism>
<keyword evidence="3" id="KW-0479">Metal-binding</keyword>
<dbReference type="GO" id="GO:0051539">
    <property type="term" value="F:4 iron, 4 sulfur cluster binding"/>
    <property type="evidence" value="ECO:0007669"/>
    <property type="project" value="UniProtKB-UniRule"/>
</dbReference>
<dbReference type="RefSeq" id="WP_145226296.1">
    <property type="nucleotide sequence ID" value="NZ_VIVQ01000001.1"/>
</dbReference>
<keyword evidence="3" id="KW-0004">4Fe-4S</keyword>
<evidence type="ECO:0000256" key="3">
    <source>
        <dbReference type="RuleBase" id="RU364116"/>
    </source>
</evidence>
<dbReference type="InterPro" id="IPR004559">
    <property type="entry name" value="HemW-like"/>
</dbReference>
<keyword evidence="3" id="KW-0143">Chaperone</keyword>
<dbReference type="SUPFAM" id="SSF102114">
    <property type="entry name" value="Radical SAM enzymes"/>
    <property type="match status" value="1"/>
</dbReference>
<evidence type="ECO:0000313" key="5">
    <source>
        <dbReference type="EMBL" id="TWE12352.1"/>
    </source>
</evidence>
<comment type="function">
    <text evidence="3">Probably acts as a heme chaperone, transferring heme to an unknown acceptor. Binds one molecule of heme per monomer, possibly covalently. Binds 1 [4Fe-4S] cluster. The cluster is coordinated with 3 cysteines and an exchangeable S-adenosyl-L-methionine.</text>
</comment>
<dbReference type="SMART" id="SM00729">
    <property type="entry name" value="Elp3"/>
    <property type="match status" value="1"/>
</dbReference>
<accession>A0A561E9R0</accession>
<dbReference type="PANTHER" id="PTHR13932">
    <property type="entry name" value="COPROPORPHYRINIGEN III OXIDASE"/>
    <property type="match status" value="1"/>
</dbReference>
<dbReference type="PROSITE" id="PS51918">
    <property type="entry name" value="RADICAL_SAM"/>
    <property type="match status" value="1"/>
</dbReference>
<sequence length="413" mass="44244">MPSVLPDGDPVPVDGALPQAALASLQRRPLSVYVHVPFCSVRCGYCDFNTYTLTELGGRGAGISTYADAVLAELDLAQQVLGADGSEPPSVSTVFVGGGTPTMLATDDLVRMLDGIRSRFGLTADAEITTEANPDTIDGDVAATLAEGGFTRVSLGMQSAVPHVLKTLERTHDPRNVLRAVDAVRQSGMQVSLDLIYGTPGESLQDWRTSIESATAMSPDHISAYALVVEDGTKLAAQVRRGQVTMPDDDDEADKYELADELLSAAGYEWYEISNWSRTSADRCRHNEAYWRGDNWWGIGPGAHSHIGGTRWWNVKHPSPYADRVLAGTSPGAGREVLTKAQQYDERVLLGIRLGSGLPLNQLDAKGHSAVAGLIASGLLDGPAALRRDEPVARLTLRGRLLADTVVHQLLHG</sequence>
<dbReference type="SFLD" id="SFLDG01065">
    <property type="entry name" value="anaerobic_coproporphyrinogen-I"/>
    <property type="match status" value="1"/>
</dbReference>
<comment type="subcellular location">
    <subcellularLocation>
        <location evidence="3">Cytoplasm</location>
    </subcellularLocation>
</comment>
<proteinExistence type="inferred from homology"/>
<name>A0A561E9R0_9MICO</name>
<dbReference type="PANTHER" id="PTHR13932:SF5">
    <property type="entry name" value="RADICAL S-ADENOSYL METHIONINE DOMAIN-CONTAINING PROTEIN 1, MITOCHONDRIAL"/>
    <property type="match status" value="1"/>
</dbReference>
<protein>
    <recommendedName>
        <fullName evidence="2 3">Heme chaperone HemW</fullName>
    </recommendedName>
</protein>
<comment type="caution">
    <text evidence="5">The sequence shown here is derived from an EMBL/GenBank/DDBJ whole genome shotgun (WGS) entry which is preliminary data.</text>
</comment>
<dbReference type="Gene3D" id="3.30.750.200">
    <property type="match status" value="1"/>
</dbReference>
<dbReference type="GO" id="GO:0005737">
    <property type="term" value="C:cytoplasm"/>
    <property type="evidence" value="ECO:0007669"/>
    <property type="project" value="UniProtKB-SubCell"/>
</dbReference>
<keyword evidence="3" id="KW-0963">Cytoplasm</keyword>
<keyword evidence="6" id="KW-1185">Reference proteome</keyword>
<dbReference type="InterPro" id="IPR034505">
    <property type="entry name" value="Coproporphyrinogen-III_oxidase"/>
</dbReference>
<dbReference type="SFLD" id="SFLDF00562">
    <property type="entry name" value="HemN-like__clustered_with_heat"/>
    <property type="match status" value="1"/>
</dbReference>
<dbReference type="AlphaFoldDB" id="A0A561E9R0"/>
<feature type="domain" description="Radical SAM core" evidence="4">
    <location>
        <begin position="24"/>
        <end position="272"/>
    </location>
</feature>
<evidence type="ECO:0000313" key="6">
    <source>
        <dbReference type="Proteomes" id="UP000318297"/>
    </source>
</evidence>
<keyword evidence="3" id="KW-0408">Iron</keyword>
<keyword evidence="3" id="KW-0949">S-adenosyl-L-methionine</keyword>
<keyword evidence="3" id="KW-0349">Heme</keyword>
<dbReference type="GO" id="GO:0004109">
    <property type="term" value="F:coproporphyrinogen oxidase activity"/>
    <property type="evidence" value="ECO:0007669"/>
    <property type="project" value="InterPro"/>
</dbReference>
<keyword evidence="3" id="KW-0411">Iron-sulfur</keyword>
<dbReference type="GO" id="GO:0046872">
    <property type="term" value="F:metal ion binding"/>
    <property type="evidence" value="ECO:0007669"/>
    <property type="project" value="UniProtKB-UniRule"/>
</dbReference>
<dbReference type="EMBL" id="VIVQ01000001">
    <property type="protein sequence ID" value="TWE12352.1"/>
    <property type="molecule type" value="Genomic_DNA"/>
</dbReference>
<gene>
    <name evidence="5" type="ORF">BKA23_1155</name>
</gene>
<dbReference type="InterPro" id="IPR006638">
    <property type="entry name" value="Elp3/MiaA/NifB-like_rSAM"/>
</dbReference>
<dbReference type="SFLD" id="SFLDS00029">
    <property type="entry name" value="Radical_SAM"/>
    <property type="match status" value="1"/>
</dbReference>
<dbReference type="Proteomes" id="UP000318297">
    <property type="component" value="Unassembled WGS sequence"/>
</dbReference>
<dbReference type="OrthoDB" id="9808022at2"/>
<dbReference type="SFLD" id="SFLDF00288">
    <property type="entry name" value="HemN-like__clustered_with_nucl"/>
    <property type="match status" value="1"/>
</dbReference>
<comment type="similarity">
    <text evidence="1">Belongs to the anaerobic coproporphyrinogen-III oxidase family. HemW subfamily.</text>
</comment>
<reference evidence="5 6" key="1">
    <citation type="submission" date="2019-06" db="EMBL/GenBank/DDBJ databases">
        <title>Sequencing the genomes of 1000 actinobacteria strains.</title>
        <authorList>
            <person name="Klenk H.-P."/>
        </authorList>
    </citation>
    <scope>NUCLEOTIDE SEQUENCE [LARGE SCALE GENOMIC DNA]</scope>
    <source>
        <strain evidence="5 6">DSM 19560</strain>
    </source>
</reference>
<dbReference type="GO" id="GO:0006779">
    <property type="term" value="P:porphyrin-containing compound biosynthetic process"/>
    <property type="evidence" value="ECO:0007669"/>
    <property type="project" value="InterPro"/>
</dbReference>
<evidence type="ECO:0000259" key="4">
    <source>
        <dbReference type="PROSITE" id="PS51918"/>
    </source>
</evidence>
<dbReference type="InterPro" id="IPR058240">
    <property type="entry name" value="rSAM_sf"/>
</dbReference>
<dbReference type="InterPro" id="IPR007197">
    <property type="entry name" value="rSAM"/>
</dbReference>
<dbReference type="NCBIfam" id="TIGR00539">
    <property type="entry name" value="hemN_rel"/>
    <property type="match status" value="1"/>
</dbReference>
<evidence type="ECO:0000256" key="1">
    <source>
        <dbReference type="ARBA" id="ARBA00006100"/>
    </source>
</evidence>
<evidence type="ECO:0000256" key="2">
    <source>
        <dbReference type="ARBA" id="ARBA00017228"/>
    </source>
</evidence>
<dbReference type="CDD" id="cd01335">
    <property type="entry name" value="Radical_SAM"/>
    <property type="match status" value="1"/>
</dbReference>
<dbReference type="Pfam" id="PF04055">
    <property type="entry name" value="Radical_SAM"/>
    <property type="match status" value="1"/>
</dbReference>